<dbReference type="STRING" id="61853.ENSNLEP00000047288"/>
<keyword evidence="3" id="KW-0472">Membrane</keyword>
<evidence type="ECO:0000313" key="6">
    <source>
        <dbReference type="Proteomes" id="UP000001073"/>
    </source>
</evidence>
<name>A0A2I3HUM5_NOMLE</name>
<keyword evidence="6" id="KW-1185">Reference proteome</keyword>
<dbReference type="InterPro" id="IPR054697">
    <property type="entry name" value="NPIP_N"/>
</dbReference>
<comment type="similarity">
    <text evidence="1">Belongs to the NPIP family.</text>
</comment>
<reference evidence="5" key="1">
    <citation type="submission" date="2012-10" db="EMBL/GenBank/DDBJ databases">
        <authorList>
            <consortium name="Gibbon Genome Sequencing Consortium"/>
        </authorList>
    </citation>
    <scope>NUCLEOTIDE SEQUENCE [LARGE SCALE GENOMIC DNA]</scope>
</reference>
<evidence type="ECO:0000256" key="2">
    <source>
        <dbReference type="SAM" id="MobiDB-lite"/>
    </source>
</evidence>
<dbReference type="GeneTree" id="ENSGT00540000072033"/>
<feature type="domain" description="Nuclear pore complex interacting protein N-terminal" evidence="4">
    <location>
        <begin position="20"/>
        <end position="219"/>
    </location>
</feature>
<reference evidence="5" key="3">
    <citation type="submission" date="2025-09" db="UniProtKB">
        <authorList>
            <consortium name="Ensembl"/>
        </authorList>
    </citation>
    <scope>IDENTIFICATION</scope>
</reference>
<reference evidence="5" key="2">
    <citation type="submission" date="2025-08" db="UniProtKB">
        <authorList>
            <consortium name="Ensembl"/>
        </authorList>
    </citation>
    <scope>IDENTIFICATION</scope>
</reference>
<feature type="region of interest" description="Disordered" evidence="2">
    <location>
        <begin position="308"/>
        <end position="352"/>
    </location>
</feature>
<dbReference type="Ensembl" id="ENSNLET00000050708.1">
    <property type="protein sequence ID" value="ENSNLEP00000047288.1"/>
    <property type="gene ID" value="ENSNLEG00000027620.1"/>
</dbReference>
<dbReference type="Pfam" id="PF06409">
    <property type="entry name" value="NPIP"/>
    <property type="match status" value="1"/>
</dbReference>
<organism evidence="5 6">
    <name type="scientific">Nomascus leucogenys</name>
    <name type="common">Northern white-cheeked gibbon</name>
    <name type="synonym">Hylobates leucogenys</name>
    <dbReference type="NCBI Taxonomy" id="61853"/>
    <lineage>
        <taxon>Eukaryota</taxon>
        <taxon>Metazoa</taxon>
        <taxon>Chordata</taxon>
        <taxon>Craniata</taxon>
        <taxon>Vertebrata</taxon>
        <taxon>Euteleostomi</taxon>
        <taxon>Mammalia</taxon>
        <taxon>Eutheria</taxon>
        <taxon>Euarchontoglires</taxon>
        <taxon>Primates</taxon>
        <taxon>Haplorrhini</taxon>
        <taxon>Catarrhini</taxon>
        <taxon>Hylobatidae</taxon>
        <taxon>Nomascus</taxon>
    </lineage>
</organism>
<evidence type="ECO:0000256" key="3">
    <source>
        <dbReference type="SAM" id="Phobius"/>
    </source>
</evidence>
<dbReference type="AlphaFoldDB" id="A0A2I3HUM5"/>
<dbReference type="PANTHER" id="PTHR15438:SF11">
    <property type="match status" value="1"/>
</dbReference>
<keyword evidence="3" id="KW-1133">Transmembrane helix</keyword>
<keyword evidence="3" id="KW-0812">Transmembrane</keyword>
<dbReference type="PANTHER" id="PTHR15438">
    <property type="entry name" value="NUCLEAR PORE COMPLEX INTERACTING PROTEIN"/>
    <property type="match status" value="1"/>
</dbReference>
<proteinExistence type="inferred from homology"/>
<dbReference type="InParanoid" id="A0A2I3HUM5"/>
<feature type="transmembrane region" description="Helical" evidence="3">
    <location>
        <begin position="37"/>
        <end position="57"/>
    </location>
</feature>
<evidence type="ECO:0000256" key="1">
    <source>
        <dbReference type="ARBA" id="ARBA00008971"/>
    </source>
</evidence>
<sequence length="352" mass="40205">MFCCLGYERLSGGCKTSHSVINSLHDHFHPGTDFCGILWIVIIIVFLGISTLAIFLWKTNLCVSFLKTVLKSQNVHDRSTDVHRKAWRFALERERTGPLVCIKIGMEDLYTSWRYMEAKVRTEVHKVTTKVNSHYKINGQRKTPKEEKLRMKECEQAEKDRQLSEAEENGKSIMKEIDTDMKLFHAAERLRRRAEDYYRRKIAPSARKPHANWVRMAAVEHHHSSGLPYWPDLTADTFRKRKGRQAPPPTQCHLGDKLQVECPLGPVPFPPAEDFVSLKTPPECLLVPLPPSPVDDFLTPENPPVECCRGPVPSPRADNVRKRKTPPDSFFVPLPPSPVEDSLSLKTPPECL</sequence>
<dbReference type="Proteomes" id="UP000001073">
    <property type="component" value="Unplaced"/>
</dbReference>
<dbReference type="InterPro" id="IPR009443">
    <property type="entry name" value="NPIP"/>
</dbReference>
<accession>A0A2I3HUM5</accession>
<evidence type="ECO:0000313" key="5">
    <source>
        <dbReference type="Ensembl" id="ENSNLEP00000047288.1"/>
    </source>
</evidence>
<evidence type="ECO:0000259" key="4">
    <source>
        <dbReference type="Pfam" id="PF06409"/>
    </source>
</evidence>
<dbReference type="FunCoup" id="A0A2I3HUM5">
    <property type="interactions" value="22"/>
</dbReference>
<protein>
    <recommendedName>
        <fullName evidence="4">Nuclear pore complex interacting protein N-terminal domain-containing protein</fullName>
    </recommendedName>
</protein>